<evidence type="ECO:0000313" key="4">
    <source>
        <dbReference type="Proteomes" id="UP001219525"/>
    </source>
</evidence>
<proteinExistence type="predicted"/>
<dbReference type="EMBL" id="JARJCW010000031">
    <property type="protein sequence ID" value="KAJ7209224.1"/>
    <property type="molecule type" value="Genomic_DNA"/>
</dbReference>
<reference evidence="3" key="1">
    <citation type="submission" date="2023-03" db="EMBL/GenBank/DDBJ databases">
        <title>Massive genome expansion in bonnet fungi (Mycena s.s.) driven by repeated elements and novel gene families across ecological guilds.</title>
        <authorList>
            <consortium name="Lawrence Berkeley National Laboratory"/>
            <person name="Harder C.B."/>
            <person name="Miyauchi S."/>
            <person name="Viragh M."/>
            <person name="Kuo A."/>
            <person name="Thoen E."/>
            <person name="Andreopoulos B."/>
            <person name="Lu D."/>
            <person name="Skrede I."/>
            <person name="Drula E."/>
            <person name="Henrissat B."/>
            <person name="Morin E."/>
            <person name="Kohler A."/>
            <person name="Barry K."/>
            <person name="LaButti K."/>
            <person name="Morin E."/>
            <person name="Salamov A."/>
            <person name="Lipzen A."/>
            <person name="Mereny Z."/>
            <person name="Hegedus B."/>
            <person name="Baldrian P."/>
            <person name="Stursova M."/>
            <person name="Weitz H."/>
            <person name="Taylor A."/>
            <person name="Grigoriev I.V."/>
            <person name="Nagy L.G."/>
            <person name="Martin F."/>
            <person name="Kauserud H."/>
        </authorList>
    </citation>
    <scope>NUCLEOTIDE SEQUENCE</scope>
    <source>
        <strain evidence="3">9144</strain>
    </source>
</reference>
<feature type="region of interest" description="Disordered" evidence="1">
    <location>
        <begin position="234"/>
        <end position="266"/>
    </location>
</feature>
<feature type="region of interest" description="Disordered" evidence="1">
    <location>
        <begin position="301"/>
        <end position="379"/>
    </location>
</feature>
<gene>
    <name evidence="3" type="ORF">GGX14DRAFT_395338</name>
</gene>
<name>A0AAD6VK21_9AGAR</name>
<evidence type="ECO:0000256" key="1">
    <source>
        <dbReference type="SAM" id="MobiDB-lite"/>
    </source>
</evidence>
<feature type="compositionally biased region" description="Acidic residues" evidence="1">
    <location>
        <begin position="347"/>
        <end position="368"/>
    </location>
</feature>
<keyword evidence="2" id="KW-0472">Membrane</keyword>
<keyword evidence="2" id="KW-0812">Transmembrane</keyword>
<sequence>MLLVCRSAHSFIVCADAGCRLNPSIPPASAAALAFATRARRVGRTPLPSHFPSPPSSLPLLLPLLSASGAGAGTTPTLTSPTSSGGSGASSSSAPPPAPAPAPAAYGAGHARGRSGTHDGRCGCGAVSDSGCGCGDSGFVGGAGASRRRPGNRSGTGIAISTATRTRGCSSARAVVVVVVAAVVVVMLGGASAAAEPAADVSPDAGVDAVDTAEGADAGLEDVPVGGMYDAAKGCAGQKTKREDVGSTSGADEERESEGGGQGCEERRWTAQTKGTHHNRIPRPLVPLLALLLHRTLPGTRARGREPRLPQARLASQVDARARRGGDPGAVCDGLGDHAAVAAAEEERADDDCGGNAEEEDERGEEGVDCGAEEKGAARDARRAAIRAARWRSARTGTRNMDARYSCAEDCRPGWPPWAPPVSEGGGGCVGNAGGVKVCGSTKELVDEGEEAGEEEAGEEEAEELKLEVDMAGASWVLRSGGRRVKAWWQARVLVNREEARLQSMLRAAAAAGRGRGLTRAVVRAKGKNHVIVSLVECQSKAAWCNALQCAQNVLVRIEVLPSCLGLASDHETELQSGHIHVQSLQLAKVNLTSSGWCTGTSAVTSKLGSMVEYAE</sequence>
<accession>A0AAD6VK21</accession>
<organism evidence="3 4">
    <name type="scientific">Mycena pura</name>
    <dbReference type="NCBI Taxonomy" id="153505"/>
    <lineage>
        <taxon>Eukaryota</taxon>
        <taxon>Fungi</taxon>
        <taxon>Dikarya</taxon>
        <taxon>Basidiomycota</taxon>
        <taxon>Agaricomycotina</taxon>
        <taxon>Agaricomycetes</taxon>
        <taxon>Agaricomycetidae</taxon>
        <taxon>Agaricales</taxon>
        <taxon>Marasmiineae</taxon>
        <taxon>Mycenaceae</taxon>
        <taxon>Mycena</taxon>
    </lineage>
</organism>
<dbReference type="Proteomes" id="UP001219525">
    <property type="component" value="Unassembled WGS sequence"/>
</dbReference>
<feature type="compositionally biased region" description="Low complexity" evidence="1">
    <location>
        <begin position="71"/>
        <end position="93"/>
    </location>
</feature>
<evidence type="ECO:0000256" key="2">
    <source>
        <dbReference type="SAM" id="Phobius"/>
    </source>
</evidence>
<dbReference type="AlphaFoldDB" id="A0AAD6VK21"/>
<keyword evidence="2" id="KW-1133">Transmembrane helix</keyword>
<protein>
    <submittedName>
        <fullName evidence="3">Uncharacterized protein</fullName>
    </submittedName>
</protein>
<feature type="transmembrane region" description="Helical" evidence="2">
    <location>
        <begin position="174"/>
        <end position="195"/>
    </location>
</feature>
<comment type="caution">
    <text evidence="3">The sequence shown here is derived from an EMBL/GenBank/DDBJ whole genome shotgun (WGS) entry which is preliminary data.</text>
</comment>
<keyword evidence="4" id="KW-1185">Reference proteome</keyword>
<feature type="region of interest" description="Disordered" evidence="1">
    <location>
        <begin position="71"/>
        <end position="119"/>
    </location>
</feature>
<evidence type="ECO:0000313" key="3">
    <source>
        <dbReference type="EMBL" id="KAJ7209224.1"/>
    </source>
</evidence>